<dbReference type="PIRSF" id="PIRSF004846">
    <property type="entry name" value="ModA"/>
    <property type="match status" value="1"/>
</dbReference>
<gene>
    <name evidence="4" type="ORF">QFZ34_004554</name>
</gene>
<sequence length="264" mass="28288">MSVQWRDWLKYFTAILAAISLAISFQINQAQAVEKVTIFAAASLKNALDEITSAWKAETGKEVTTSYAASSALAKQIESGAPADIFISADLDWMDYLTAKKLINEATRKSLLGNSIVLVTSKDNVERVDIKKGLDLAGLLGDGRLAMGAIDSVPAGKYGKAALETLGIWSSVESKIAGAENVRAALLLVSRGEAPYGIVYKTDAVTDKEVAIAGTFPDDSHRPIVYPIAMVADSKNTDAVSLLDYIKSDKAVPLFEKHGFTTLK</sequence>
<dbReference type="InterPro" id="IPR050682">
    <property type="entry name" value="ModA/WtpA"/>
</dbReference>
<dbReference type="NCBIfam" id="NF007958">
    <property type="entry name" value="PRK10677.1"/>
    <property type="match status" value="1"/>
</dbReference>
<dbReference type="SUPFAM" id="SSF53850">
    <property type="entry name" value="Periplasmic binding protein-like II"/>
    <property type="match status" value="1"/>
</dbReference>
<keyword evidence="3" id="KW-0732">Signal</keyword>
<comment type="similarity">
    <text evidence="1">Belongs to the bacterial solute-binding protein ModA family.</text>
</comment>
<proteinExistence type="inferred from homology"/>
<keyword evidence="2" id="KW-0479">Metal-binding</keyword>
<evidence type="ECO:0000256" key="3">
    <source>
        <dbReference type="ARBA" id="ARBA00022729"/>
    </source>
</evidence>
<dbReference type="RefSeq" id="WP_307285575.1">
    <property type="nucleotide sequence ID" value="NZ_JAUSZT010000003.1"/>
</dbReference>
<reference evidence="4 5" key="1">
    <citation type="submission" date="2023-07" db="EMBL/GenBank/DDBJ databases">
        <title>Comparative genomics of wheat-associated soil bacteria to identify genetic determinants of phenazine resistance.</title>
        <authorList>
            <person name="Mouncey N."/>
        </authorList>
    </citation>
    <scope>NUCLEOTIDE SEQUENCE [LARGE SCALE GENOMIC DNA]</scope>
    <source>
        <strain evidence="4 5">W4I11</strain>
    </source>
</reference>
<protein>
    <submittedName>
        <fullName evidence="4">Molybdate transport system substrate-binding protein</fullName>
    </submittedName>
</protein>
<keyword evidence="5" id="KW-1185">Reference proteome</keyword>
<name>A0ABU0SF32_9HYPH</name>
<dbReference type="EMBL" id="JAUSZT010000003">
    <property type="protein sequence ID" value="MDQ0999372.1"/>
    <property type="molecule type" value="Genomic_DNA"/>
</dbReference>
<dbReference type="CDD" id="cd13536">
    <property type="entry name" value="PBP2_EcModA"/>
    <property type="match status" value="1"/>
</dbReference>
<dbReference type="InterPro" id="IPR005950">
    <property type="entry name" value="ModA"/>
</dbReference>
<dbReference type="Pfam" id="PF13531">
    <property type="entry name" value="SBP_bac_11"/>
    <property type="match status" value="1"/>
</dbReference>
<dbReference type="PANTHER" id="PTHR30632:SF17">
    <property type="entry name" value="MOLYBDATE-BINDING PROTEIN MODA"/>
    <property type="match status" value="1"/>
</dbReference>
<accession>A0ABU0SF32</accession>
<evidence type="ECO:0000256" key="2">
    <source>
        <dbReference type="ARBA" id="ARBA00022723"/>
    </source>
</evidence>
<organism evidence="4 5">
    <name type="scientific">Phyllobacterium ifriqiyense</name>
    <dbReference type="NCBI Taxonomy" id="314238"/>
    <lineage>
        <taxon>Bacteria</taxon>
        <taxon>Pseudomonadati</taxon>
        <taxon>Pseudomonadota</taxon>
        <taxon>Alphaproteobacteria</taxon>
        <taxon>Hyphomicrobiales</taxon>
        <taxon>Phyllobacteriaceae</taxon>
        <taxon>Phyllobacterium</taxon>
    </lineage>
</organism>
<dbReference type="NCBIfam" id="TIGR01256">
    <property type="entry name" value="modA"/>
    <property type="match status" value="1"/>
</dbReference>
<comment type="caution">
    <text evidence="4">The sequence shown here is derived from an EMBL/GenBank/DDBJ whole genome shotgun (WGS) entry which is preliminary data.</text>
</comment>
<dbReference type="PANTHER" id="PTHR30632">
    <property type="entry name" value="MOLYBDATE-BINDING PERIPLASMIC PROTEIN"/>
    <property type="match status" value="1"/>
</dbReference>
<evidence type="ECO:0000313" key="4">
    <source>
        <dbReference type="EMBL" id="MDQ0999372.1"/>
    </source>
</evidence>
<dbReference type="Proteomes" id="UP001237780">
    <property type="component" value="Unassembled WGS sequence"/>
</dbReference>
<evidence type="ECO:0000256" key="1">
    <source>
        <dbReference type="ARBA" id="ARBA00009175"/>
    </source>
</evidence>
<evidence type="ECO:0000313" key="5">
    <source>
        <dbReference type="Proteomes" id="UP001237780"/>
    </source>
</evidence>
<dbReference type="Gene3D" id="3.40.190.10">
    <property type="entry name" value="Periplasmic binding protein-like II"/>
    <property type="match status" value="2"/>
</dbReference>